<dbReference type="EMBL" id="PP511522">
    <property type="protein sequence ID" value="XCD05085.1"/>
    <property type="molecule type" value="Genomic_DNA"/>
</dbReference>
<name>A0AAU8B127_9CAUD</name>
<accession>A0AAU8B127</accession>
<proteinExistence type="predicted"/>
<evidence type="ECO:0000313" key="2">
    <source>
        <dbReference type="EMBL" id="XCD05085.1"/>
    </source>
</evidence>
<dbReference type="InterPro" id="IPR027417">
    <property type="entry name" value="P-loop_NTPase"/>
</dbReference>
<feature type="compositionally biased region" description="Basic and acidic residues" evidence="1">
    <location>
        <begin position="276"/>
        <end position="288"/>
    </location>
</feature>
<evidence type="ECO:0000256" key="1">
    <source>
        <dbReference type="SAM" id="MobiDB-lite"/>
    </source>
</evidence>
<dbReference type="SUPFAM" id="SSF52540">
    <property type="entry name" value="P-loop containing nucleoside triphosphate hydrolases"/>
    <property type="match status" value="1"/>
</dbReference>
<sequence>MEGRCVLMRIITGKIPGAKKVVIYGPEGIGKSTFASKFPEPVFIDTEGSTKEMDISRFERPSSWTMLLEEIHYVWKTPGICKTLVIDTIDWAEQMCVEDLCARYGKKGIEDFGYGNGYVYAKEEFGRFLNLLNEVVQSGVHVVLTAHTHIRKFEQPDEMGSYDRWELKLGKKTQSQTAPLVKEWADMVLFANYKTWSVAVDDKGKKRKAQGGARVMYTAHNPCWDAKNRYGLPEEVPFDYESIRQIIEPGGDWFAQAPEVTQPPRDTNARQVPTETESHRTERADSKEGTGQQAMTEPKFEAVQQTMDLGSYAADPGDRQGDKQGDMSAFQPSMKIPKALRDLMIENQVCEWDIQNVVAARGYYPPDTPVENYDPDFVAGVLVGAWPQVYGMIREMKEKEQIPFN</sequence>
<reference evidence="2" key="1">
    <citation type="submission" date="2024-03" db="EMBL/GenBank/DDBJ databases">
        <title>Diverse circular DNA viruses in blood, oral, and fecal samples of captive lemurs.</title>
        <authorList>
            <person name="Paietta E.N."/>
            <person name="Kraberger S."/>
            <person name="Lund M.C."/>
            <person name="Custer J.M."/>
            <person name="Vargas K.M."/>
            <person name="Ehmke E.E."/>
            <person name="Yoder A.D."/>
            <person name="Varsani A."/>
        </authorList>
    </citation>
    <scope>NUCLEOTIDE SEQUENCE</scope>
    <source>
        <strain evidence="2">Duke_24FS_4</strain>
    </source>
</reference>
<organism evidence="2">
    <name type="scientific">Dulem virus 35</name>
    <dbReference type="NCBI Taxonomy" id="3145753"/>
    <lineage>
        <taxon>Viruses</taxon>
        <taxon>Duplodnaviria</taxon>
        <taxon>Heunggongvirae</taxon>
        <taxon>Uroviricota</taxon>
        <taxon>Caudoviricetes</taxon>
    </lineage>
</organism>
<feature type="region of interest" description="Disordered" evidence="1">
    <location>
        <begin position="257"/>
        <end position="295"/>
    </location>
</feature>
<protein>
    <submittedName>
        <fullName evidence="2">AAA domain protein</fullName>
    </submittedName>
</protein>
<dbReference type="Pfam" id="PF13479">
    <property type="entry name" value="AAA_24"/>
    <property type="match status" value="1"/>
</dbReference>